<reference evidence="3" key="1">
    <citation type="submission" date="2022-10" db="EMBL/GenBank/DDBJ databases">
        <title>The complete genomes of actinobacterial strains from the NBC collection.</title>
        <authorList>
            <person name="Joergensen T.S."/>
            <person name="Alvarez Arevalo M."/>
            <person name="Sterndorff E.B."/>
            <person name="Faurdal D."/>
            <person name="Vuksanovic O."/>
            <person name="Mourched A.-S."/>
            <person name="Charusanti P."/>
            <person name="Shaw S."/>
            <person name="Blin K."/>
            <person name="Weber T."/>
        </authorList>
    </citation>
    <scope>NUCLEOTIDE SEQUENCE</scope>
    <source>
        <strain evidence="3">NBC_00248</strain>
        <plasmid evidence="3">unnamed2</plasmid>
    </source>
</reference>
<dbReference type="InterPro" id="IPR015330">
    <property type="entry name" value="DNA_primase/pol_bifunc_N"/>
</dbReference>
<geneLocation type="plasmid" evidence="3 4">
    <name>unnamed2</name>
</geneLocation>
<dbReference type="EMBL" id="CP108092">
    <property type="protein sequence ID" value="WUQ18325.1"/>
    <property type="molecule type" value="Genomic_DNA"/>
</dbReference>
<name>A0ABZ1TR60_STRVG</name>
<keyword evidence="3" id="KW-0614">Plasmid</keyword>
<evidence type="ECO:0000256" key="1">
    <source>
        <dbReference type="ARBA" id="ARBA00022801"/>
    </source>
</evidence>
<dbReference type="SMART" id="SM00943">
    <property type="entry name" value="Prim-Pol"/>
    <property type="match status" value="1"/>
</dbReference>
<evidence type="ECO:0000259" key="2">
    <source>
        <dbReference type="SMART" id="SM00943"/>
    </source>
</evidence>
<feature type="domain" description="DNA primase/polymerase bifunctional N-terminal" evidence="2">
    <location>
        <begin position="1"/>
        <end position="173"/>
    </location>
</feature>
<organism evidence="3 4">
    <name type="scientific">Streptomyces virginiae</name>
    <name type="common">Streptomyces cinnamonensis</name>
    <dbReference type="NCBI Taxonomy" id="1961"/>
    <lineage>
        <taxon>Bacteria</taxon>
        <taxon>Bacillati</taxon>
        <taxon>Actinomycetota</taxon>
        <taxon>Actinomycetes</taxon>
        <taxon>Kitasatosporales</taxon>
        <taxon>Streptomycetaceae</taxon>
        <taxon>Streptomyces</taxon>
    </lineage>
</organism>
<keyword evidence="1" id="KW-0378">Hydrolase</keyword>
<dbReference type="CDD" id="cd04859">
    <property type="entry name" value="Prim_Pol"/>
    <property type="match status" value="1"/>
</dbReference>
<accession>A0ABZ1TR60</accession>
<dbReference type="Proteomes" id="UP001432039">
    <property type="component" value="Plasmid unnamed2"/>
</dbReference>
<gene>
    <name evidence="3" type="ORF">OG517_43620</name>
</gene>
<dbReference type="SUPFAM" id="SSF56747">
    <property type="entry name" value="Prim-pol domain"/>
    <property type="match status" value="1"/>
</dbReference>
<keyword evidence="4" id="KW-1185">Reference proteome</keyword>
<dbReference type="Pfam" id="PF09250">
    <property type="entry name" value="Prim-Pol"/>
    <property type="match status" value="1"/>
</dbReference>
<sequence>MVGGFGRTATAEDMAPFFDPDQVRAWWTGRYRRAHVGLLTGRSRFDHRGLVVIDLDMLKPDAAPLPEEFAYASSGADVLEHLAAEAGADWPDTYTVLTPSGGVHLYFEQPADGPLIGCATGAGTTAPHLGPLIDVRGHGGLVIAGGSYSPVQEIPYRRASPPGSRPVPLPPWLLAMLRRPAPAAPAAAPRPASAPTAAGTRAERYAEAALRNTEQTIRALREGDDRRNKVYSAAIRLGELHHTAPDILTEAAVHDALMTAAVACGIKGGESQAEKCITNGWARGLRSTAAGAA</sequence>
<dbReference type="PANTHER" id="PTHR35372:SF2">
    <property type="entry name" value="SF3 HELICASE DOMAIN-CONTAINING PROTEIN"/>
    <property type="match status" value="1"/>
</dbReference>
<dbReference type="PANTHER" id="PTHR35372">
    <property type="entry name" value="ATP BINDING PROTEIN-RELATED"/>
    <property type="match status" value="1"/>
</dbReference>
<evidence type="ECO:0000313" key="4">
    <source>
        <dbReference type="Proteomes" id="UP001432039"/>
    </source>
</evidence>
<evidence type="ECO:0000313" key="3">
    <source>
        <dbReference type="EMBL" id="WUQ18325.1"/>
    </source>
</evidence>
<proteinExistence type="predicted"/>
<protein>
    <submittedName>
        <fullName evidence="3">Bifunctional DNA primase/polymerase</fullName>
    </submittedName>
</protein>
<dbReference type="InterPro" id="IPR051620">
    <property type="entry name" value="ORF904-like_C"/>
</dbReference>